<evidence type="ECO:0000256" key="1">
    <source>
        <dbReference type="SAM" id="Phobius"/>
    </source>
</evidence>
<feature type="transmembrane region" description="Helical" evidence="1">
    <location>
        <begin position="22"/>
        <end position="40"/>
    </location>
</feature>
<keyword evidence="1" id="KW-1133">Transmembrane helix</keyword>
<accession>A0ABT4IH93</accession>
<gene>
    <name evidence="2" type="ORF">O0S10_07745</name>
</gene>
<keyword evidence="1" id="KW-0812">Transmembrane</keyword>
<sequence>MTVLQEPVRCIEEIFGDRFREITITCAVFGLFFSWFGRTAERLFIRKIQTF</sequence>
<proteinExistence type="predicted"/>
<organism evidence="2 3">
    <name type="scientific">Methanocorpusculum petauri</name>
    <dbReference type="NCBI Taxonomy" id="3002863"/>
    <lineage>
        <taxon>Archaea</taxon>
        <taxon>Methanobacteriati</taxon>
        <taxon>Methanobacteriota</taxon>
        <taxon>Stenosarchaea group</taxon>
        <taxon>Methanomicrobia</taxon>
        <taxon>Methanomicrobiales</taxon>
        <taxon>Methanocorpusculaceae</taxon>
        <taxon>Methanocorpusculum</taxon>
    </lineage>
</organism>
<name>A0ABT4IH93_9EURY</name>
<reference evidence="2" key="1">
    <citation type="submission" date="2022-12" db="EMBL/GenBank/DDBJ databases">
        <title>Isolation and characterisation of novel Methanocorpusculum spp. from native Australian herbivores indicates the genus is ancestrally host-associated.</title>
        <authorList>
            <person name="Volmer J.G."/>
            <person name="Soo R.M."/>
            <person name="Evans P.N."/>
            <person name="Hoedt E.C."/>
            <person name="Astorga Alsina A.L."/>
            <person name="Woodcroft B.J."/>
            <person name="Tyson G.W."/>
            <person name="Hugenholtz P."/>
            <person name="Morrison M."/>
        </authorList>
    </citation>
    <scope>NUCLEOTIDE SEQUENCE</scope>
    <source>
        <strain evidence="2">MG</strain>
    </source>
</reference>
<evidence type="ECO:0000313" key="2">
    <source>
        <dbReference type="EMBL" id="MCZ0861115.1"/>
    </source>
</evidence>
<evidence type="ECO:0000313" key="3">
    <source>
        <dbReference type="Proteomes" id="UP001141422"/>
    </source>
</evidence>
<dbReference type="Proteomes" id="UP001141422">
    <property type="component" value="Unassembled WGS sequence"/>
</dbReference>
<protein>
    <submittedName>
        <fullName evidence="2">Uncharacterized protein</fullName>
    </submittedName>
</protein>
<comment type="caution">
    <text evidence="2">The sequence shown here is derived from an EMBL/GenBank/DDBJ whole genome shotgun (WGS) entry which is preliminary data.</text>
</comment>
<keyword evidence="3" id="KW-1185">Reference proteome</keyword>
<dbReference type="RefSeq" id="WP_268925310.1">
    <property type="nucleotide sequence ID" value="NZ_JAPTGB010000016.1"/>
</dbReference>
<dbReference type="EMBL" id="JAPTGB010000016">
    <property type="protein sequence ID" value="MCZ0861115.1"/>
    <property type="molecule type" value="Genomic_DNA"/>
</dbReference>
<keyword evidence="1" id="KW-0472">Membrane</keyword>